<evidence type="ECO:0000313" key="3">
    <source>
        <dbReference type="Proteomes" id="UP000000311"/>
    </source>
</evidence>
<organism evidence="3">
    <name type="scientific">Camponotus floridanus</name>
    <name type="common">Florida carpenter ant</name>
    <dbReference type="NCBI Taxonomy" id="104421"/>
    <lineage>
        <taxon>Eukaryota</taxon>
        <taxon>Metazoa</taxon>
        <taxon>Ecdysozoa</taxon>
        <taxon>Arthropoda</taxon>
        <taxon>Hexapoda</taxon>
        <taxon>Insecta</taxon>
        <taxon>Pterygota</taxon>
        <taxon>Neoptera</taxon>
        <taxon>Endopterygota</taxon>
        <taxon>Hymenoptera</taxon>
        <taxon>Apocrita</taxon>
        <taxon>Aculeata</taxon>
        <taxon>Formicoidea</taxon>
        <taxon>Formicidae</taxon>
        <taxon>Formicinae</taxon>
        <taxon>Camponotus</taxon>
    </lineage>
</organism>
<keyword evidence="1" id="KW-0472">Membrane</keyword>
<feature type="transmembrane region" description="Helical" evidence="1">
    <location>
        <begin position="12"/>
        <end position="31"/>
    </location>
</feature>
<dbReference type="EMBL" id="GL438939">
    <property type="protein sequence ID" value="EFN68057.1"/>
    <property type="molecule type" value="Genomic_DNA"/>
</dbReference>
<protein>
    <submittedName>
        <fullName evidence="2">Uncharacterized protein</fullName>
    </submittedName>
</protein>
<dbReference type="InParanoid" id="E2AET0"/>
<feature type="transmembrane region" description="Helical" evidence="1">
    <location>
        <begin position="51"/>
        <end position="69"/>
    </location>
</feature>
<dbReference type="OrthoDB" id="420606at2759"/>
<keyword evidence="1" id="KW-1133">Transmembrane helix</keyword>
<evidence type="ECO:0000313" key="2">
    <source>
        <dbReference type="EMBL" id="EFN68057.1"/>
    </source>
</evidence>
<name>E2AET0_CAMFO</name>
<keyword evidence="3" id="KW-1185">Reference proteome</keyword>
<accession>E2AET0</accession>
<sequence>MYLSSKNIKRFHCILASPLLAISAISNFYFFGGQSIGNIFTYNLLHGSWKTLSILFFFLYCCCQVSVDVKNLGI</sequence>
<proteinExistence type="predicted"/>
<evidence type="ECO:0000256" key="1">
    <source>
        <dbReference type="SAM" id="Phobius"/>
    </source>
</evidence>
<dbReference type="Proteomes" id="UP000000311">
    <property type="component" value="Unassembled WGS sequence"/>
</dbReference>
<dbReference type="AlphaFoldDB" id="E2AET0"/>
<keyword evidence="1" id="KW-0812">Transmembrane</keyword>
<reference evidence="2 3" key="1">
    <citation type="journal article" date="2010" name="Science">
        <title>Genomic comparison of the ants Camponotus floridanus and Harpegnathos saltator.</title>
        <authorList>
            <person name="Bonasio R."/>
            <person name="Zhang G."/>
            <person name="Ye C."/>
            <person name="Mutti N.S."/>
            <person name="Fang X."/>
            <person name="Qin N."/>
            <person name="Donahue G."/>
            <person name="Yang P."/>
            <person name="Li Q."/>
            <person name="Li C."/>
            <person name="Zhang P."/>
            <person name="Huang Z."/>
            <person name="Berger S.L."/>
            <person name="Reinberg D."/>
            <person name="Wang J."/>
            <person name="Liebig J."/>
        </authorList>
    </citation>
    <scope>NUCLEOTIDE SEQUENCE [LARGE SCALE GENOMIC DNA]</scope>
    <source>
        <strain evidence="3">C129</strain>
    </source>
</reference>
<gene>
    <name evidence="2" type="ORF">EAG_05255</name>
</gene>
<dbReference type="STRING" id="104421.E2AET0"/>
<dbReference type="OMA" id="TIMSIMS"/>